<evidence type="ECO:0000256" key="1">
    <source>
        <dbReference type="ARBA" id="ARBA00004123"/>
    </source>
</evidence>
<dbReference type="Proteomes" id="UP000193467">
    <property type="component" value="Unassembled WGS sequence"/>
</dbReference>
<dbReference type="EMBL" id="MCGR01000028">
    <property type="protein sequence ID" value="ORY78834.1"/>
    <property type="molecule type" value="Genomic_DNA"/>
</dbReference>
<evidence type="ECO:0000256" key="7">
    <source>
        <dbReference type="SAM" id="MobiDB-lite"/>
    </source>
</evidence>
<dbReference type="STRING" id="106004.A0A1Y2F5S7"/>
<dbReference type="InterPro" id="IPR019145">
    <property type="entry name" value="Mediator_Med10"/>
</dbReference>
<feature type="compositionally biased region" description="Polar residues" evidence="7">
    <location>
        <begin position="156"/>
        <end position="165"/>
    </location>
</feature>
<proteinExistence type="inferred from homology"/>
<comment type="caution">
    <text evidence="8">The sequence shown here is derived from an EMBL/GenBank/DDBJ whole genome shotgun (WGS) entry which is preliminary data.</text>
</comment>
<sequence>MTAPLPQNPSALPSTPRAALEGRLEQLLQSLLEMGICASDVQESALETSVGGVASGYPGGLIGRKAAQTVDHLAELYALKDTVADVRIPLDVINYVDQGKNPHVYTREFIERVAGENMYTNGILSAVTDYRDILHSELGEAFPELAEYLKDLPGGPTTNGETTSPADGGAGGANGETGMRLEE</sequence>
<keyword evidence="4 6" id="KW-0804">Transcription</keyword>
<protein>
    <recommendedName>
        <fullName evidence="6">Mediator of RNA polymerase II transcription subunit 10</fullName>
    </recommendedName>
    <alternativeName>
        <fullName evidence="6">Mediator complex subunit 10</fullName>
    </alternativeName>
</protein>
<dbReference type="FunCoup" id="A0A1Y2F5S7">
    <property type="interactions" value="359"/>
</dbReference>
<evidence type="ECO:0000256" key="3">
    <source>
        <dbReference type="ARBA" id="ARBA00023015"/>
    </source>
</evidence>
<dbReference type="AlphaFoldDB" id="A0A1Y2F5S7"/>
<dbReference type="Pfam" id="PF09748">
    <property type="entry name" value="Med10"/>
    <property type="match status" value="1"/>
</dbReference>
<evidence type="ECO:0000313" key="9">
    <source>
        <dbReference type="Proteomes" id="UP000193467"/>
    </source>
</evidence>
<evidence type="ECO:0000256" key="4">
    <source>
        <dbReference type="ARBA" id="ARBA00023163"/>
    </source>
</evidence>
<evidence type="ECO:0000256" key="6">
    <source>
        <dbReference type="RuleBase" id="RU364146"/>
    </source>
</evidence>
<comment type="subcellular location">
    <subcellularLocation>
        <location evidence="1 6">Nucleus</location>
    </subcellularLocation>
</comment>
<dbReference type="OrthoDB" id="337270at2759"/>
<accession>A0A1Y2F5S7</accession>
<comment type="function">
    <text evidence="6">Component of the Mediator complex, a coactivator involved in the regulated transcription of nearly all RNA polymerase II-dependent genes. Mediator functions as a bridge to convey information from gene-specific regulatory proteins to the basal RNA polymerase II transcription machinery. Mediator is recruited to promoters by direct interactions with regulatory proteins and serves as a scaffold for the assembly of a functional preinitiation complex with RNA polymerase II and the general transcription factors.</text>
</comment>
<comment type="subunit">
    <text evidence="6">Component of the Mediator complex.</text>
</comment>
<comment type="similarity">
    <text evidence="2 6">Belongs to the Mediator complex subunit 10 family.</text>
</comment>
<reference evidence="8" key="1">
    <citation type="submission" date="2016-07" db="EMBL/GenBank/DDBJ databases">
        <title>Pervasive Adenine N6-methylation of Active Genes in Fungi.</title>
        <authorList>
            <consortium name="DOE Joint Genome Institute"/>
            <person name="Mondo S.J."/>
            <person name="Dannebaum R.O."/>
            <person name="Kuo R.C."/>
            <person name="Labutti K."/>
            <person name="Haridas S."/>
            <person name="Kuo A."/>
            <person name="Salamov A."/>
            <person name="Ahrendt S.R."/>
            <person name="Lipzen A."/>
            <person name="Sullivan W."/>
            <person name="Andreopoulos W.B."/>
            <person name="Clum A."/>
            <person name="Lindquist E."/>
            <person name="Daum C."/>
            <person name="Ramamoorthy G.K."/>
            <person name="Gryganskyi A."/>
            <person name="Culley D."/>
            <person name="Magnuson J.K."/>
            <person name="James T.Y."/>
            <person name="O'Malley M.A."/>
            <person name="Stajich J.E."/>
            <person name="Spatafora J.W."/>
            <person name="Visel A."/>
            <person name="Grigoriev I.V."/>
        </authorList>
    </citation>
    <scope>NUCLEOTIDE SEQUENCE [LARGE SCALE GENOMIC DNA]</scope>
    <source>
        <strain evidence="8">62-1032</strain>
    </source>
</reference>
<gene>
    <name evidence="6" type="primary">MED10</name>
    <name evidence="8" type="ORF">BCR35DRAFT_98804</name>
</gene>
<keyword evidence="3 6" id="KW-0805">Transcription regulation</keyword>
<evidence type="ECO:0000313" key="8">
    <source>
        <dbReference type="EMBL" id="ORY78834.1"/>
    </source>
</evidence>
<dbReference type="InParanoid" id="A0A1Y2F5S7"/>
<dbReference type="GO" id="GO:0006357">
    <property type="term" value="P:regulation of transcription by RNA polymerase II"/>
    <property type="evidence" value="ECO:0007669"/>
    <property type="project" value="InterPro"/>
</dbReference>
<feature type="region of interest" description="Disordered" evidence="7">
    <location>
        <begin position="150"/>
        <end position="183"/>
    </location>
</feature>
<evidence type="ECO:0000256" key="5">
    <source>
        <dbReference type="ARBA" id="ARBA00023242"/>
    </source>
</evidence>
<keyword evidence="6" id="KW-0010">Activator</keyword>
<organism evidence="8 9">
    <name type="scientific">Leucosporidium creatinivorum</name>
    <dbReference type="NCBI Taxonomy" id="106004"/>
    <lineage>
        <taxon>Eukaryota</taxon>
        <taxon>Fungi</taxon>
        <taxon>Dikarya</taxon>
        <taxon>Basidiomycota</taxon>
        <taxon>Pucciniomycotina</taxon>
        <taxon>Microbotryomycetes</taxon>
        <taxon>Leucosporidiales</taxon>
        <taxon>Leucosporidium</taxon>
    </lineage>
</organism>
<keyword evidence="5 6" id="KW-0539">Nucleus</keyword>
<evidence type="ECO:0000256" key="2">
    <source>
        <dbReference type="ARBA" id="ARBA00005389"/>
    </source>
</evidence>
<dbReference type="GO" id="GO:0016592">
    <property type="term" value="C:mediator complex"/>
    <property type="evidence" value="ECO:0007669"/>
    <property type="project" value="InterPro"/>
</dbReference>
<name>A0A1Y2F5S7_9BASI</name>
<keyword evidence="9" id="KW-1185">Reference proteome</keyword>
<dbReference type="GO" id="GO:0003712">
    <property type="term" value="F:transcription coregulator activity"/>
    <property type="evidence" value="ECO:0007669"/>
    <property type="project" value="InterPro"/>
</dbReference>